<gene>
    <name evidence="2" type="ORF">UX47_C0007G0142</name>
</gene>
<dbReference type="EMBL" id="LCMI01000007">
    <property type="protein sequence ID" value="KKU32898.1"/>
    <property type="molecule type" value="Genomic_DNA"/>
</dbReference>
<protein>
    <recommendedName>
        <fullName evidence="1">DUF7919 domain-containing protein</fullName>
    </recommendedName>
</protein>
<accession>A0A0G1RSG2</accession>
<evidence type="ECO:0000313" key="2">
    <source>
        <dbReference type="EMBL" id="KKU32898.1"/>
    </source>
</evidence>
<dbReference type="Pfam" id="PF25535">
    <property type="entry name" value="DUF7919"/>
    <property type="match status" value="1"/>
</dbReference>
<name>A0A0G1RSG2_9BACT</name>
<evidence type="ECO:0000313" key="3">
    <source>
        <dbReference type="Proteomes" id="UP000034794"/>
    </source>
</evidence>
<comment type="caution">
    <text evidence="2">The sequence shown here is derived from an EMBL/GenBank/DDBJ whole genome shotgun (WGS) entry which is preliminary data.</text>
</comment>
<organism evidence="2 3">
    <name type="scientific">Candidatus Collierbacteria bacterium GW2011_GWA2_46_26</name>
    <dbReference type="NCBI Taxonomy" id="1618381"/>
    <lineage>
        <taxon>Bacteria</taxon>
        <taxon>Candidatus Collieribacteriota</taxon>
    </lineage>
</organism>
<sequence length="117" mass="13404">MAVDNSGYGEVEIIIEAHGHEYKYLVHSLIFHFINEHNYRPCPDFMDAVRLGNLIESIRVRTNGREKPKAYLVWYSSKGYHPIGFDTEGSKEGEVQDGFIVKLKRIMEESETGVGEI</sequence>
<dbReference type="Proteomes" id="UP000034794">
    <property type="component" value="Unassembled WGS sequence"/>
</dbReference>
<reference evidence="2 3" key="1">
    <citation type="journal article" date="2015" name="Nature">
        <title>rRNA introns, odd ribosomes, and small enigmatic genomes across a large radiation of phyla.</title>
        <authorList>
            <person name="Brown C.T."/>
            <person name="Hug L.A."/>
            <person name="Thomas B.C."/>
            <person name="Sharon I."/>
            <person name="Castelle C.J."/>
            <person name="Singh A."/>
            <person name="Wilkins M.J."/>
            <person name="Williams K.H."/>
            <person name="Banfield J.F."/>
        </authorList>
    </citation>
    <scope>NUCLEOTIDE SEQUENCE [LARGE SCALE GENOMIC DNA]</scope>
</reference>
<proteinExistence type="predicted"/>
<dbReference type="AlphaFoldDB" id="A0A0G1RSG2"/>
<dbReference type="InterPro" id="IPR057679">
    <property type="entry name" value="DUF7919"/>
</dbReference>
<evidence type="ECO:0000259" key="1">
    <source>
        <dbReference type="Pfam" id="PF25535"/>
    </source>
</evidence>
<feature type="domain" description="DUF7919" evidence="1">
    <location>
        <begin position="9"/>
        <end position="50"/>
    </location>
</feature>